<dbReference type="AlphaFoldDB" id="A0A135RWM4"/>
<reference evidence="1 2" key="1">
    <citation type="submission" date="2014-02" db="EMBL/GenBank/DDBJ databases">
        <title>The genome sequence of Colletotrichum salicis CBS 607.94.</title>
        <authorList>
            <person name="Baroncelli R."/>
            <person name="Thon M.R."/>
        </authorList>
    </citation>
    <scope>NUCLEOTIDE SEQUENCE [LARGE SCALE GENOMIC DNA]</scope>
    <source>
        <strain evidence="1 2">CBS 607.94</strain>
    </source>
</reference>
<proteinExistence type="predicted"/>
<sequence>MGAADENTQALSTVTTKAGAETTIPTLDEAATLPFELVFIIMDHVVLYIESMDFLELSWEMKRDDSQALGVSFVLAEANLNPSDISHGHHFRRSMVLGKFYFLYPQMQEEKDVSNHVLINPKKDQFQVADSLAWDAIGHPRAALKPLVERMSKVFIGNGSFFASSNSNNIEILQSFPSLRRVDLEIGRKESLALESEHSEAGLVELEVGTGNWRIATFTAI</sequence>
<evidence type="ECO:0000313" key="2">
    <source>
        <dbReference type="Proteomes" id="UP000070121"/>
    </source>
</evidence>
<protein>
    <submittedName>
        <fullName evidence="1">Uncharacterized protein</fullName>
    </submittedName>
</protein>
<keyword evidence="2" id="KW-1185">Reference proteome</keyword>
<dbReference type="OrthoDB" id="10486840at2759"/>
<evidence type="ECO:0000313" key="1">
    <source>
        <dbReference type="EMBL" id="KXH28083.1"/>
    </source>
</evidence>
<dbReference type="Proteomes" id="UP000070121">
    <property type="component" value="Unassembled WGS sequence"/>
</dbReference>
<name>A0A135RWM4_9PEZI</name>
<dbReference type="EMBL" id="JFFI01002633">
    <property type="protein sequence ID" value="KXH28083.1"/>
    <property type="molecule type" value="Genomic_DNA"/>
</dbReference>
<organism evidence="1 2">
    <name type="scientific">Colletotrichum salicis</name>
    <dbReference type="NCBI Taxonomy" id="1209931"/>
    <lineage>
        <taxon>Eukaryota</taxon>
        <taxon>Fungi</taxon>
        <taxon>Dikarya</taxon>
        <taxon>Ascomycota</taxon>
        <taxon>Pezizomycotina</taxon>
        <taxon>Sordariomycetes</taxon>
        <taxon>Hypocreomycetidae</taxon>
        <taxon>Glomerellales</taxon>
        <taxon>Glomerellaceae</taxon>
        <taxon>Colletotrichum</taxon>
        <taxon>Colletotrichum acutatum species complex</taxon>
    </lineage>
</organism>
<gene>
    <name evidence="1" type="ORF">CSAL01_05093</name>
</gene>
<accession>A0A135RWM4</accession>
<comment type="caution">
    <text evidence="1">The sequence shown here is derived from an EMBL/GenBank/DDBJ whole genome shotgun (WGS) entry which is preliminary data.</text>
</comment>